<evidence type="ECO:0000256" key="3">
    <source>
        <dbReference type="ARBA" id="ARBA00023163"/>
    </source>
</evidence>
<keyword evidence="1" id="KW-0805">Transcription regulation</keyword>
<protein>
    <recommendedName>
        <fullName evidence="4">HTH araC/xylS-type domain-containing protein</fullName>
    </recommendedName>
</protein>
<dbReference type="SMART" id="SM00342">
    <property type="entry name" value="HTH_ARAC"/>
    <property type="match status" value="1"/>
</dbReference>
<dbReference type="Pfam" id="PF12833">
    <property type="entry name" value="HTH_18"/>
    <property type="match status" value="1"/>
</dbReference>
<evidence type="ECO:0000313" key="5">
    <source>
        <dbReference type="EMBL" id="GAA4744328.1"/>
    </source>
</evidence>
<gene>
    <name evidence="5" type="ORF">GCM10025783_15000</name>
</gene>
<keyword evidence="3" id="KW-0804">Transcription</keyword>
<dbReference type="SUPFAM" id="SSF46689">
    <property type="entry name" value="Homeodomain-like"/>
    <property type="match status" value="1"/>
</dbReference>
<reference evidence="6" key="1">
    <citation type="journal article" date="2019" name="Int. J. Syst. Evol. Microbiol.">
        <title>The Global Catalogue of Microorganisms (GCM) 10K type strain sequencing project: providing services to taxonomists for standard genome sequencing and annotation.</title>
        <authorList>
            <consortium name="The Broad Institute Genomics Platform"/>
            <consortium name="The Broad Institute Genome Sequencing Center for Infectious Disease"/>
            <person name="Wu L."/>
            <person name="Ma J."/>
        </authorList>
    </citation>
    <scope>NUCLEOTIDE SEQUENCE [LARGE SCALE GENOMIC DNA]</scope>
    <source>
        <strain evidence="6">JCM 19015</strain>
    </source>
</reference>
<dbReference type="PANTHER" id="PTHR46796">
    <property type="entry name" value="HTH-TYPE TRANSCRIPTIONAL ACTIVATOR RHAS-RELATED"/>
    <property type="match status" value="1"/>
</dbReference>
<organism evidence="5 6">
    <name type="scientific">Amnibacterium soli</name>
    <dbReference type="NCBI Taxonomy" id="1282736"/>
    <lineage>
        <taxon>Bacteria</taxon>
        <taxon>Bacillati</taxon>
        <taxon>Actinomycetota</taxon>
        <taxon>Actinomycetes</taxon>
        <taxon>Micrococcales</taxon>
        <taxon>Microbacteriaceae</taxon>
        <taxon>Amnibacterium</taxon>
    </lineage>
</organism>
<comment type="caution">
    <text evidence="5">The sequence shown here is derived from an EMBL/GenBank/DDBJ whole genome shotgun (WGS) entry which is preliminary data.</text>
</comment>
<proteinExistence type="predicted"/>
<dbReference type="PROSITE" id="PS01124">
    <property type="entry name" value="HTH_ARAC_FAMILY_2"/>
    <property type="match status" value="1"/>
</dbReference>
<dbReference type="InterPro" id="IPR018062">
    <property type="entry name" value="HTH_AraC-typ_CS"/>
</dbReference>
<accession>A0ABP8Z249</accession>
<dbReference type="PROSITE" id="PS00041">
    <property type="entry name" value="HTH_ARAC_FAMILY_1"/>
    <property type="match status" value="1"/>
</dbReference>
<dbReference type="Proteomes" id="UP001500121">
    <property type="component" value="Unassembled WGS sequence"/>
</dbReference>
<dbReference type="InterPro" id="IPR018060">
    <property type="entry name" value="HTH_AraC"/>
</dbReference>
<dbReference type="EMBL" id="BAABLP010000002">
    <property type="protein sequence ID" value="GAA4744328.1"/>
    <property type="molecule type" value="Genomic_DNA"/>
</dbReference>
<evidence type="ECO:0000259" key="4">
    <source>
        <dbReference type="PROSITE" id="PS01124"/>
    </source>
</evidence>
<dbReference type="InterPro" id="IPR050204">
    <property type="entry name" value="AraC_XylS_family_regulators"/>
</dbReference>
<evidence type="ECO:0000313" key="6">
    <source>
        <dbReference type="Proteomes" id="UP001500121"/>
    </source>
</evidence>
<keyword evidence="6" id="KW-1185">Reference proteome</keyword>
<feature type="domain" description="HTH araC/xylS-type" evidence="4">
    <location>
        <begin position="216"/>
        <end position="317"/>
    </location>
</feature>
<dbReference type="Gene3D" id="1.10.10.60">
    <property type="entry name" value="Homeodomain-like"/>
    <property type="match status" value="1"/>
</dbReference>
<name>A0ABP8Z249_9MICO</name>
<dbReference type="InterPro" id="IPR009057">
    <property type="entry name" value="Homeodomain-like_sf"/>
</dbReference>
<sequence>MSIERRTVATSDFDVAVATMRSVFGDVELQRPEGPTTDLAVRTATSTELAATRWSLAGVGGGTLDRHESPAPAVLTGVLIEGGLRIDADGTEVDTGRPFLYPERIDSALDRVDMANMAVSLDVLQSRASAMTGGRMREVRFTGTAPISPALDVVWRDTVVYAARTLESLADLPEATLAARSLADHVALMMLRTFPNSALEHEDEQRIGGARLPSLRRALQYIDDNLDKPFSAPELAEASRLSLRGLHAMFQRELQVTPMAHVRRARLAAARAELEAADAAAVDVAAVASRWGFARVAQFTAAYRRAYDESPKETLER</sequence>
<dbReference type="RefSeq" id="WP_345480441.1">
    <property type="nucleotide sequence ID" value="NZ_BAABLP010000002.1"/>
</dbReference>
<evidence type="ECO:0000256" key="1">
    <source>
        <dbReference type="ARBA" id="ARBA00023015"/>
    </source>
</evidence>
<keyword evidence="2" id="KW-0238">DNA-binding</keyword>
<evidence type="ECO:0000256" key="2">
    <source>
        <dbReference type="ARBA" id="ARBA00023125"/>
    </source>
</evidence>